<evidence type="ECO:0000313" key="2">
    <source>
        <dbReference type="EMBL" id="RKI14909.1"/>
    </source>
</evidence>
<dbReference type="CDD" id="cd14740">
    <property type="entry name" value="PAAR_4"/>
    <property type="match status" value="1"/>
</dbReference>
<feature type="compositionally biased region" description="Polar residues" evidence="1">
    <location>
        <begin position="120"/>
        <end position="129"/>
    </location>
</feature>
<keyword evidence="3" id="KW-1185">Reference proteome</keyword>
<organism evidence="2 3">
    <name type="scientific">Corallococcus praedator</name>
    <dbReference type="NCBI Taxonomy" id="2316724"/>
    <lineage>
        <taxon>Bacteria</taxon>
        <taxon>Pseudomonadati</taxon>
        <taxon>Myxococcota</taxon>
        <taxon>Myxococcia</taxon>
        <taxon>Myxococcales</taxon>
        <taxon>Cystobacterineae</taxon>
        <taxon>Myxococcaceae</taxon>
        <taxon>Corallococcus</taxon>
    </lineage>
</organism>
<gene>
    <name evidence="2" type="ORF">D7Y13_05160</name>
</gene>
<dbReference type="Proteomes" id="UP000278907">
    <property type="component" value="Unassembled WGS sequence"/>
</dbReference>
<sequence>MGTTVMVNGRTVVHEKSDGVSLAGPDPCLTPTPSPSPVPYMNEAKSSDTAAGASSVLVDGVPLAIKSSYFALSTGNEPGTAGGGVVSGRIKGKASFVSYSFDVMVEGENVPRMGDAMQHNHGSPSNSMSPAELQPPGASGAGLSPTDKQVLCELMCHCNKVGNFKTGKDGRALKQQCVSTLLQGIDDSVGNKSRYKPEISYDMRSTPPKPIMDGNRGLRGHAWVPGWMKKNGVPANAGMVRRPDVVIVKNGSSPPLQNNIQHVVEMKFPGDTPTLEQRRAYERIAGDRSKLTILKLEDCNCRKDKQPQEQPEPVSAPNWWEVTLLSLALVALVLDDLAPTGATQADDVLIPGIVARLVLAF</sequence>
<comment type="caution">
    <text evidence="2">The sequence shown here is derived from an EMBL/GenBank/DDBJ whole genome shotgun (WGS) entry which is preliminary data.</text>
</comment>
<dbReference type="RefSeq" id="WP_120532220.1">
    <property type="nucleotide sequence ID" value="NZ_RAWI01000023.1"/>
</dbReference>
<name>A0ABX9QP53_9BACT</name>
<evidence type="ECO:0000256" key="1">
    <source>
        <dbReference type="SAM" id="MobiDB-lite"/>
    </source>
</evidence>
<evidence type="ECO:0000313" key="3">
    <source>
        <dbReference type="Proteomes" id="UP000278907"/>
    </source>
</evidence>
<dbReference type="EMBL" id="RAWI01000023">
    <property type="protein sequence ID" value="RKI14909.1"/>
    <property type="molecule type" value="Genomic_DNA"/>
</dbReference>
<proteinExistence type="predicted"/>
<feature type="region of interest" description="Disordered" evidence="1">
    <location>
        <begin position="113"/>
        <end position="144"/>
    </location>
</feature>
<protein>
    <submittedName>
        <fullName evidence="2">DUF4150 domain-containing protein</fullName>
    </submittedName>
</protein>
<dbReference type="Pfam" id="PF13665">
    <property type="entry name" value="Tox-PAAR-like"/>
    <property type="match status" value="1"/>
</dbReference>
<reference evidence="2 3" key="1">
    <citation type="submission" date="2018-09" db="EMBL/GenBank/DDBJ databases">
        <authorList>
            <person name="Livingstone P.G."/>
            <person name="Whitworth D.E."/>
        </authorList>
    </citation>
    <scope>NUCLEOTIDE SEQUENCE [LARGE SCALE GENOMIC DNA]</scope>
    <source>
        <strain evidence="2 3">CA031B</strain>
    </source>
</reference>
<accession>A0ABX9QP53</accession>